<dbReference type="CDD" id="cd11297">
    <property type="entry name" value="PIN_LabA-like_N_1"/>
    <property type="match status" value="1"/>
</dbReference>
<name>A0A9Q4APU3_9HYPH</name>
<dbReference type="Pfam" id="PF01936">
    <property type="entry name" value="NYN"/>
    <property type="match status" value="1"/>
</dbReference>
<evidence type="ECO:0000313" key="2">
    <source>
        <dbReference type="EMBL" id="MCP8888133.1"/>
    </source>
</evidence>
<reference evidence="2" key="1">
    <citation type="submission" date="2022-06" db="EMBL/GenBank/DDBJ databases">
        <title>Devosia sp. XJ19-45 genome assembly.</title>
        <authorList>
            <person name="Li B."/>
            <person name="Cai M."/>
            <person name="Nie G."/>
            <person name="Li W."/>
        </authorList>
    </citation>
    <scope>NUCLEOTIDE SEQUENCE</scope>
    <source>
        <strain evidence="2">XJ19-45</strain>
    </source>
</reference>
<dbReference type="EMBL" id="JAMWDU010000005">
    <property type="protein sequence ID" value="MCP8888133.1"/>
    <property type="molecule type" value="Genomic_DNA"/>
</dbReference>
<accession>A0A9Q4APU3</accession>
<dbReference type="AlphaFoldDB" id="A0A9Q4APU3"/>
<dbReference type="Gene3D" id="3.30.420.610">
    <property type="entry name" value="LOTUS domain-like"/>
    <property type="match status" value="1"/>
</dbReference>
<organism evidence="2 3">
    <name type="scientific">Devosia ureilytica</name>
    <dbReference type="NCBI Taxonomy" id="2952754"/>
    <lineage>
        <taxon>Bacteria</taxon>
        <taxon>Pseudomonadati</taxon>
        <taxon>Pseudomonadota</taxon>
        <taxon>Alphaproteobacteria</taxon>
        <taxon>Hyphomicrobiales</taxon>
        <taxon>Devosiaceae</taxon>
        <taxon>Devosia</taxon>
    </lineage>
</organism>
<dbReference type="Proteomes" id="UP001060275">
    <property type="component" value="Unassembled WGS sequence"/>
</dbReference>
<dbReference type="InterPro" id="IPR041966">
    <property type="entry name" value="LOTUS-like"/>
</dbReference>
<proteinExistence type="predicted"/>
<evidence type="ECO:0000313" key="3">
    <source>
        <dbReference type="Proteomes" id="UP001060275"/>
    </source>
</evidence>
<dbReference type="PANTHER" id="PTHR35811:SF1">
    <property type="entry name" value="HTH OST-TYPE DOMAIN-CONTAINING PROTEIN"/>
    <property type="match status" value="1"/>
</dbReference>
<dbReference type="PROSITE" id="PS51644">
    <property type="entry name" value="HTH_OST"/>
    <property type="match status" value="1"/>
</dbReference>
<evidence type="ECO:0000259" key="1">
    <source>
        <dbReference type="PROSITE" id="PS51644"/>
    </source>
</evidence>
<dbReference type="Gene3D" id="3.40.50.1010">
    <property type="entry name" value="5'-nuclease"/>
    <property type="match status" value="1"/>
</dbReference>
<dbReference type="InterPro" id="IPR025605">
    <property type="entry name" value="OST-HTH/LOTUS_dom"/>
</dbReference>
<dbReference type="PANTHER" id="PTHR35811">
    <property type="entry name" value="SLR1870 PROTEIN"/>
    <property type="match status" value="1"/>
</dbReference>
<keyword evidence="3" id="KW-1185">Reference proteome</keyword>
<comment type="caution">
    <text evidence="2">The sequence shown here is derived from an EMBL/GenBank/DDBJ whole genome shotgun (WGS) entry which is preliminary data.</text>
</comment>
<dbReference type="RefSeq" id="WP_254675204.1">
    <property type="nucleotide sequence ID" value="NZ_JAMWDU010000005.1"/>
</dbReference>
<gene>
    <name evidence="2" type="ORF">NF348_13500</name>
</gene>
<dbReference type="CDD" id="cd10146">
    <property type="entry name" value="LabA_like_C"/>
    <property type="match status" value="1"/>
</dbReference>
<feature type="domain" description="HTH OST-type" evidence="1">
    <location>
        <begin position="192"/>
        <end position="268"/>
    </location>
</feature>
<dbReference type="InterPro" id="IPR021139">
    <property type="entry name" value="NYN"/>
</dbReference>
<protein>
    <submittedName>
        <fullName evidence="2">NYN domain-containing protein</fullName>
    </submittedName>
</protein>
<sequence length="268" mass="29672">MVSPALAGAADAEKGKPVWDKTRRWLNNFNRKRIAVPEIAVFVDCDGISAADAERALKIVKQYGHIRLLRVYGNHAGRSVHAWASLVSRNNGEARHLPTLKPGKNANDIALSIDAVEVVLTGRIDIFAIVASDTDFVPLVRRLLQEGKTVLGFGQRSTPQALRSECSMFWDLESSKTFAVARRAGNKLWTLSPLDAEALVVGVLREIAPDGELIALGRLSKLLKRREPDFDSRVYSRRNISGLIRHMQLVELVDLDGVPNVRLRAPQD</sequence>
<dbReference type="GO" id="GO:0004540">
    <property type="term" value="F:RNA nuclease activity"/>
    <property type="evidence" value="ECO:0007669"/>
    <property type="project" value="InterPro"/>
</dbReference>